<dbReference type="FunFam" id="3.30.200.20:FF:000042">
    <property type="entry name" value="Aurora kinase A"/>
    <property type="match status" value="1"/>
</dbReference>
<dbReference type="EMBL" id="ADBJ01000042">
    <property type="protein sequence ID" value="EFA77682.1"/>
    <property type="molecule type" value="Genomic_DNA"/>
</dbReference>
<dbReference type="PROSITE" id="PS50011">
    <property type="entry name" value="PROTEIN_KINASE_DOM"/>
    <property type="match status" value="1"/>
</dbReference>
<dbReference type="EC" id="2.7.11.1" evidence="1"/>
<evidence type="ECO:0000256" key="6">
    <source>
        <dbReference type="ARBA" id="ARBA00022777"/>
    </source>
</evidence>
<keyword evidence="2" id="KW-0723">Serine/threonine-protein kinase</keyword>
<dbReference type="GO" id="GO:0004674">
    <property type="term" value="F:protein serine/threonine kinase activity"/>
    <property type="evidence" value="ECO:0007669"/>
    <property type="project" value="UniProtKB-KW"/>
</dbReference>
<evidence type="ECO:0000256" key="9">
    <source>
        <dbReference type="ARBA" id="ARBA00048679"/>
    </source>
</evidence>
<dbReference type="Gene3D" id="3.30.200.20">
    <property type="entry name" value="Phosphorylase Kinase, domain 1"/>
    <property type="match status" value="1"/>
</dbReference>
<feature type="binding site" evidence="10">
    <location>
        <position position="287"/>
    </location>
    <ligand>
        <name>ATP</name>
        <dbReference type="ChEBI" id="CHEBI:30616"/>
    </ligand>
</feature>
<comment type="catalytic activity">
    <reaction evidence="9">
        <text>L-seryl-[protein] + ATP = O-phospho-L-seryl-[protein] + ADP + H(+)</text>
        <dbReference type="Rhea" id="RHEA:17989"/>
        <dbReference type="Rhea" id="RHEA-COMP:9863"/>
        <dbReference type="Rhea" id="RHEA-COMP:11604"/>
        <dbReference type="ChEBI" id="CHEBI:15378"/>
        <dbReference type="ChEBI" id="CHEBI:29999"/>
        <dbReference type="ChEBI" id="CHEBI:30616"/>
        <dbReference type="ChEBI" id="CHEBI:83421"/>
        <dbReference type="ChEBI" id="CHEBI:456216"/>
        <dbReference type="EC" id="2.7.11.1"/>
    </reaction>
</comment>
<dbReference type="PROSITE" id="PS00108">
    <property type="entry name" value="PROTEIN_KINASE_ST"/>
    <property type="match status" value="1"/>
</dbReference>
<evidence type="ECO:0000256" key="4">
    <source>
        <dbReference type="ARBA" id="ARBA00022679"/>
    </source>
</evidence>
<name>D3BM81_HETP5</name>
<comment type="catalytic activity">
    <reaction evidence="8">
        <text>L-threonyl-[protein] + ATP = O-phospho-L-threonyl-[protein] + ADP + H(+)</text>
        <dbReference type="Rhea" id="RHEA:46608"/>
        <dbReference type="Rhea" id="RHEA-COMP:11060"/>
        <dbReference type="Rhea" id="RHEA-COMP:11605"/>
        <dbReference type="ChEBI" id="CHEBI:15378"/>
        <dbReference type="ChEBI" id="CHEBI:30013"/>
        <dbReference type="ChEBI" id="CHEBI:30616"/>
        <dbReference type="ChEBI" id="CHEBI:61977"/>
        <dbReference type="ChEBI" id="CHEBI:456216"/>
        <dbReference type="EC" id="2.7.11.1"/>
    </reaction>
</comment>
<keyword evidence="7 10" id="KW-0067">ATP-binding</keyword>
<proteinExistence type="predicted"/>
<dbReference type="GO" id="GO:0007010">
    <property type="term" value="P:cytoskeleton organization"/>
    <property type="evidence" value="ECO:0007669"/>
    <property type="project" value="UniProtKB-ARBA"/>
</dbReference>
<evidence type="ECO:0000256" key="7">
    <source>
        <dbReference type="ARBA" id="ARBA00022840"/>
    </source>
</evidence>
<sequence>MTNCLTLIYTVHSFILSCLKKARITRHPLQDSSFDSSSPSTPNLSEDHQMESSPKMTQRRMIRNEKARSSPPLSPSSFLRGQNQNDSFSSCSSINSSNSYNNDFKARNENSLVPLSPSSLLPGVEQLVESSNNNNNNNNQNNSNSNFSPSRSRSNSRGVLYSPRSRSPSITPTSSPSSSCKNIPPPSTPPIPIISNGSNRLDPISESLLTSDANVMSTPITQNLASLRLNGSSSIQITPATPITPISLSSRHVTINDFTLIEKIGEGGFGQVYLAKKQDTGEVVALKRMSKDLIWSKNKISHIKNERDILAQGKNHRYIVSLVYSFQDDQYLYLAMEYVAGGDLRSLLSAIGCLDEENAKFYMAEMVEAVDSCHTLGYCHRDLKPENFLIDKTGHIKLADFGLSKMFTRYVKSAKGTPGPNPAVLEHTPMKFSSNSLSTSVTDFSGFGSFKDISLQARLAYSVVGSPFYMAPEVLQATTGYGDEVDWWSLGCMFYEFICGVPPFDGDSPEEVMETVLKWKSNLQRPPNISDDLWSLITGLITDGNTRLGTGERGVENIKSHPFFSGVSWGMLHENEPPFVPLLEDDFDTTYFEKDRERAVVYTNRNSGGTVSTYKGKANRNILGFTYPRAGDDPLVWSNMLKGLTTEQNNENNINKLKTSLNHLTPPGASPSSNDTNQESTSPYSTYRNKFSLTEMNLELSNKEPWN</sequence>
<dbReference type="FunFam" id="1.10.510.10:FF:000024">
    <property type="entry name" value="Probable serine/threonine-protein kinase cot-1"/>
    <property type="match status" value="1"/>
</dbReference>
<comment type="caution">
    <text evidence="14">The sequence shown here is derived from an EMBL/GenBank/DDBJ whole genome shotgun (WGS) entry which is preliminary data.</text>
</comment>
<reference evidence="14 15" key="1">
    <citation type="journal article" date="2011" name="Genome Res.">
        <title>Phylogeny-wide analysis of social amoeba genomes highlights ancient origins for complex intercellular communication.</title>
        <authorList>
            <person name="Heidel A.J."/>
            <person name="Lawal H.M."/>
            <person name="Felder M."/>
            <person name="Schilde C."/>
            <person name="Helps N.R."/>
            <person name="Tunggal B."/>
            <person name="Rivero F."/>
            <person name="John U."/>
            <person name="Schleicher M."/>
            <person name="Eichinger L."/>
            <person name="Platzer M."/>
            <person name="Noegel A.A."/>
            <person name="Schaap P."/>
            <person name="Gloeckner G."/>
        </authorList>
    </citation>
    <scope>NUCLEOTIDE SEQUENCE [LARGE SCALE GENOMIC DNA]</scope>
    <source>
        <strain evidence="15">ATCC 26659 / Pp 5 / PN500</strain>
    </source>
</reference>
<protein>
    <recommendedName>
        <fullName evidence="1">non-specific serine/threonine protein kinase</fullName>
        <ecNumber evidence="1">2.7.11.1</ecNumber>
    </recommendedName>
</protein>
<evidence type="ECO:0000256" key="5">
    <source>
        <dbReference type="ARBA" id="ARBA00022741"/>
    </source>
</evidence>
<gene>
    <name evidence="14" type="ORF">PPL_12291</name>
</gene>
<dbReference type="InParanoid" id="D3BM81"/>
<evidence type="ECO:0000256" key="3">
    <source>
        <dbReference type="ARBA" id="ARBA00022553"/>
    </source>
</evidence>
<evidence type="ECO:0000256" key="1">
    <source>
        <dbReference type="ARBA" id="ARBA00012513"/>
    </source>
</evidence>
<evidence type="ECO:0000259" key="12">
    <source>
        <dbReference type="PROSITE" id="PS50011"/>
    </source>
</evidence>
<dbReference type="GO" id="GO:0035556">
    <property type="term" value="P:intracellular signal transduction"/>
    <property type="evidence" value="ECO:0007669"/>
    <property type="project" value="TreeGrafter"/>
</dbReference>
<dbReference type="InterPro" id="IPR011009">
    <property type="entry name" value="Kinase-like_dom_sf"/>
</dbReference>
<accession>D3BM81</accession>
<keyword evidence="15" id="KW-1185">Reference proteome</keyword>
<dbReference type="OMA" id="HTPMKFS"/>
<dbReference type="Proteomes" id="UP000001396">
    <property type="component" value="Unassembled WGS sequence"/>
</dbReference>
<feature type="region of interest" description="Disordered" evidence="11">
    <location>
        <begin position="128"/>
        <end position="198"/>
    </location>
</feature>
<dbReference type="SMART" id="SM00220">
    <property type="entry name" value="S_TKc"/>
    <property type="match status" value="1"/>
</dbReference>
<keyword evidence="4" id="KW-0808">Transferase</keyword>
<dbReference type="RefSeq" id="XP_020429810.1">
    <property type="nucleotide sequence ID" value="XM_020583029.1"/>
</dbReference>
<feature type="region of interest" description="Disordered" evidence="11">
    <location>
        <begin position="661"/>
        <end position="688"/>
    </location>
</feature>
<evidence type="ECO:0000256" key="10">
    <source>
        <dbReference type="PROSITE-ProRule" id="PRU10141"/>
    </source>
</evidence>
<evidence type="ECO:0000313" key="15">
    <source>
        <dbReference type="Proteomes" id="UP000001396"/>
    </source>
</evidence>
<feature type="compositionally biased region" description="Low complexity" evidence="11">
    <location>
        <begin position="130"/>
        <end position="182"/>
    </location>
</feature>
<dbReference type="InterPro" id="IPR017441">
    <property type="entry name" value="Protein_kinase_ATP_BS"/>
</dbReference>
<dbReference type="InterPro" id="IPR000961">
    <property type="entry name" value="AGC-kinase_C"/>
</dbReference>
<feature type="compositionally biased region" description="Low complexity" evidence="11">
    <location>
        <begin position="69"/>
        <end position="94"/>
    </location>
</feature>
<dbReference type="STRING" id="670386.D3BM81"/>
<organism evidence="14 15">
    <name type="scientific">Heterostelium pallidum (strain ATCC 26659 / Pp 5 / PN500)</name>
    <name type="common">Cellular slime mold</name>
    <name type="synonym">Polysphondylium pallidum</name>
    <dbReference type="NCBI Taxonomy" id="670386"/>
    <lineage>
        <taxon>Eukaryota</taxon>
        <taxon>Amoebozoa</taxon>
        <taxon>Evosea</taxon>
        <taxon>Eumycetozoa</taxon>
        <taxon>Dictyostelia</taxon>
        <taxon>Acytosteliales</taxon>
        <taxon>Acytosteliaceae</taxon>
        <taxon>Heterostelium</taxon>
    </lineage>
</organism>
<dbReference type="PROSITE" id="PS00107">
    <property type="entry name" value="PROTEIN_KINASE_ATP"/>
    <property type="match status" value="1"/>
</dbReference>
<feature type="region of interest" description="Disordered" evidence="11">
    <location>
        <begin position="28"/>
        <end position="94"/>
    </location>
</feature>
<keyword evidence="6" id="KW-0418">Kinase</keyword>
<dbReference type="PROSITE" id="PS51285">
    <property type="entry name" value="AGC_KINASE_CTER"/>
    <property type="match status" value="1"/>
</dbReference>
<feature type="domain" description="AGC-kinase C-terminal" evidence="13">
    <location>
        <begin position="565"/>
        <end position="637"/>
    </location>
</feature>
<feature type="compositionally biased region" description="Polar residues" evidence="11">
    <location>
        <begin position="670"/>
        <end position="688"/>
    </location>
</feature>
<dbReference type="GO" id="GO:0005815">
    <property type="term" value="C:microtubule organizing center"/>
    <property type="evidence" value="ECO:0007669"/>
    <property type="project" value="UniProtKB-ARBA"/>
</dbReference>
<dbReference type="PANTHER" id="PTHR24356:SF417">
    <property type="entry name" value="CELL CYCLE PROTEIN KINASE DBF2-RELATED"/>
    <property type="match status" value="1"/>
</dbReference>
<feature type="compositionally biased region" description="Pro residues" evidence="11">
    <location>
        <begin position="183"/>
        <end position="192"/>
    </location>
</feature>
<evidence type="ECO:0000259" key="13">
    <source>
        <dbReference type="PROSITE" id="PS51285"/>
    </source>
</evidence>
<keyword evidence="5 10" id="KW-0547">Nucleotide-binding</keyword>
<evidence type="ECO:0000256" key="8">
    <source>
        <dbReference type="ARBA" id="ARBA00047899"/>
    </source>
</evidence>
<dbReference type="InterPro" id="IPR008271">
    <property type="entry name" value="Ser/Thr_kinase_AS"/>
</dbReference>
<dbReference type="PANTHER" id="PTHR24356">
    <property type="entry name" value="SERINE/THREONINE-PROTEIN KINASE"/>
    <property type="match status" value="1"/>
</dbReference>
<dbReference type="AlphaFoldDB" id="D3BM81"/>
<dbReference type="GeneID" id="31367758"/>
<dbReference type="SUPFAM" id="SSF56112">
    <property type="entry name" value="Protein kinase-like (PK-like)"/>
    <property type="match status" value="1"/>
</dbReference>
<dbReference type="Gene3D" id="1.10.510.10">
    <property type="entry name" value="Transferase(Phosphotransferase) domain 1"/>
    <property type="match status" value="1"/>
</dbReference>
<feature type="compositionally biased region" description="Low complexity" evidence="11">
    <location>
        <begin position="31"/>
        <end position="40"/>
    </location>
</feature>
<dbReference type="InterPro" id="IPR000719">
    <property type="entry name" value="Prot_kinase_dom"/>
</dbReference>
<evidence type="ECO:0000313" key="14">
    <source>
        <dbReference type="EMBL" id="EFA77682.1"/>
    </source>
</evidence>
<dbReference type="Pfam" id="PF00069">
    <property type="entry name" value="Pkinase"/>
    <property type="match status" value="1"/>
</dbReference>
<keyword evidence="3" id="KW-0597">Phosphoprotein</keyword>
<dbReference type="GO" id="GO:0005524">
    <property type="term" value="F:ATP binding"/>
    <property type="evidence" value="ECO:0007669"/>
    <property type="project" value="UniProtKB-UniRule"/>
</dbReference>
<evidence type="ECO:0000256" key="11">
    <source>
        <dbReference type="SAM" id="MobiDB-lite"/>
    </source>
</evidence>
<feature type="domain" description="Protein kinase" evidence="12">
    <location>
        <begin position="258"/>
        <end position="564"/>
    </location>
</feature>
<dbReference type="InterPro" id="IPR050236">
    <property type="entry name" value="Ser_Thr_kinase_AGC"/>
</dbReference>
<evidence type="ECO:0000256" key="2">
    <source>
        <dbReference type="ARBA" id="ARBA00022527"/>
    </source>
</evidence>